<dbReference type="Proteomes" id="UP000198894">
    <property type="component" value="Unassembled WGS sequence"/>
</dbReference>
<name>A0A1G9EWP3_9HYPH</name>
<organism evidence="1 2">
    <name type="scientific">Mesorhizobium muleiense</name>
    <dbReference type="NCBI Taxonomy" id="1004279"/>
    <lineage>
        <taxon>Bacteria</taxon>
        <taxon>Pseudomonadati</taxon>
        <taxon>Pseudomonadota</taxon>
        <taxon>Alphaproteobacteria</taxon>
        <taxon>Hyphomicrobiales</taxon>
        <taxon>Phyllobacteriaceae</taxon>
        <taxon>Mesorhizobium</taxon>
    </lineage>
</organism>
<keyword evidence="2" id="KW-1185">Reference proteome</keyword>
<protein>
    <submittedName>
        <fullName evidence="1">Uncharacterized protein</fullName>
    </submittedName>
</protein>
<dbReference type="AlphaFoldDB" id="A0A1G9EWP3"/>
<reference evidence="2" key="1">
    <citation type="submission" date="2016-10" db="EMBL/GenBank/DDBJ databases">
        <authorList>
            <person name="Varghese N."/>
            <person name="Submissions S."/>
        </authorList>
    </citation>
    <scope>NUCLEOTIDE SEQUENCE [LARGE SCALE GENOMIC DNA]</scope>
    <source>
        <strain evidence="2">CGMCC 1.11022</strain>
    </source>
</reference>
<proteinExistence type="predicted"/>
<accession>A0A1G9EWP3</accession>
<gene>
    <name evidence="1" type="ORF">SAMN05428953_1217</name>
</gene>
<sequence length="118" mass="13096">MLLNSVLQRARVCWILESLDLRWRGPGFDLCLFLVRVSMKVVVGNFLVKQQSPAPNLLTTKDRGYTAFVQLQLLEVGSDLFANAGYGILVVRLLPVRLIRLSARGLSPSEITPLSPMG</sequence>
<evidence type="ECO:0000313" key="2">
    <source>
        <dbReference type="Proteomes" id="UP000198894"/>
    </source>
</evidence>
<evidence type="ECO:0000313" key="1">
    <source>
        <dbReference type="EMBL" id="SDK80448.1"/>
    </source>
</evidence>
<dbReference type="EMBL" id="FNEE01000021">
    <property type="protein sequence ID" value="SDK80448.1"/>
    <property type="molecule type" value="Genomic_DNA"/>
</dbReference>